<dbReference type="Proteomes" id="UP000784294">
    <property type="component" value="Unassembled WGS sequence"/>
</dbReference>
<dbReference type="AlphaFoldDB" id="A0A3S5AHR5"/>
<evidence type="ECO:0008006" key="3">
    <source>
        <dbReference type="Google" id="ProtNLM"/>
    </source>
</evidence>
<keyword evidence="2" id="KW-1185">Reference proteome</keyword>
<dbReference type="OrthoDB" id="6019893at2759"/>
<name>A0A3S5AHR5_9PLAT</name>
<comment type="caution">
    <text evidence="1">The sequence shown here is derived from an EMBL/GenBank/DDBJ whole genome shotgun (WGS) entry which is preliminary data.</text>
</comment>
<organism evidence="1 2">
    <name type="scientific">Protopolystoma xenopodis</name>
    <dbReference type="NCBI Taxonomy" id="117903"/>
    <lineage>
        <taxon>Eukaryota</taxon>
        <taxon>Metazoa</taxon>
        <taxon>Spiralia</taxon>
        <taxon>Lophotrochozoa</taxon>
        <taxon>Platyhelminthes</taxon>
        <taxon>Monogenea</taxon>
        <taxon>Polyopisthocotylea</taxon>
        <taxon>Polystomatidea</taxon>
        <taxon>Polystomatidae</taxon>
        <taxon>Protopolystoma</taxon>
    </lineage>
</organism>
<evidence type="ECO:0000313" key="2">
    <source>
        <dbReference type="Proteomes" id="UP000784294"/>
    </source>
</evidence>
<evidence type="ECO:0000313" key="1">
    <source>
        <dbReference type="EMBL" id="VEL16825.1"/>
    </source>
</evidence>
<protein>
    <recommendedName>
        <fullName evidence="3">RUN domain-containing protein</fullName>
    </recommendedName>
</protein>
<dbReference type="EMBL" id="CAAALY010029992">
    <property type="protein sequence ID" value="VEL16825.1"/>
    <property type="molecule type" value="Genomic_DNA"/>
</dbReference>
<sequence>MAKLTDDAGETSGKIPRPCTDFGNDHVYNGLRTRQTSHTIANSTSACVGSGGGGGSSQSLSSASRGVLTNFLCSADRGLVPALELMFSFGFRSTRLFQRRTYLWDYLGEFLHQIIFMRGVFTKFFYCDKGTGN</sequence>
<dbReference type="InterPro" id="IPR037213">
    <property type="entry name" value="Run_dom_sf"/>
</dbReference>
<dbReference type="SUPFAM" id="SSF140741">
    <property type="entry name" value="RUN domain-like"/>
    <property type="match status" value="1"/>
</dbReference>
<gene>
    <name evidence="1" type="ORF">PXEA_LOCUS10265</name>
</gene>
<accession>A0A3S5AHR5</accession>
<reference evidence="1" key="1">
    <citation type="submission" date="2018-11" db="EMBL/GenBank/DDBJ databases">
        <authorList>
            <consortium name="Pathogen Informatics"/>
        </authorList>
    </citation>
    <scope>NUCLEOTIDE SEQUENCE</scope>
</reference>
<proteinExistence type="predicted"/>